<dbReference type="OrthoDB" id="415825at2759"/>
<evidence type="ECO:0000256" key="4">
    <source>
        <dbReference type="ARBA" id="ARBA00022827"/>
    </source>
</evidence>
<dbReference type="PROSITE" id="PS51387">
    <property type="entry name" value="FAD_PCMH"/>
    <property type="match status" value="1"/>
</dbReference>
<protein>
    <submittedName>
        <fullName evidence="8">FAD/FMN-containing dehydrogenase</fullName>
    </submittedName>
</protein>
<keyword evidence="4" id="KW-0274">FAD</keyword>
<name>A0A9P4YZC1_9HYPO</name>
<dbReference type="AlphaFoldDB" id="A0A9P4YZC1"/>
<dbReference type="GeneID" id="55967174"/>
<dbReference type="InterPro" id="IPR006094">
    <property type="entry name" value="Oxid_FAD_bind_N"/>
</dbReference>
<feature type="chain" id="PRO_5040225678" evidence="6">
    <location>
        <begin position="31"/>
        <end position="517"/>
    </location>
</feature>
<feature type="domain" description="FAD-binding PCMH-type" evidence="7">
    <location>
        <begin position="77"/>
        <end position="254"/>
    </location>
</feature>
<keyword evidence="9" id="KW-1185">Reference proteome</keyword>
<proteinExistence type="inferred from homology"/>
<evidence type="ECO:0000256" key="5">
    <source>
        <dbReference type="ARBA" id="ARBA00023002"/>
    </source>
</evidence>
<evidence type="ECO:0000256" key="3">
    <source>
        <dbReference type="ARBA" id="ARBA00022630"/>
    </source>
</evidence>
<dbReference type="SUPFAM" id="SSF56176">
    <property type="entry name" value="FAD-binding/transporter-associated domain-like"/>
    <property type="match status" value="1"/>
</dbReference>
<organism evidence="8 9">
    <name type="scientific">Geosmithia morbida</name>
    <dbReference type="NCBI Taxonomy" id="1094350"/>
    <lineage>
        <taxon>Eukaryota</taxon>
        <taxon>Fungi</taxon>
        <taxon>Dikarya</taxon>
        <taxon>Ascomycota</taxon>
        <taxon>Pezizomycotina</taxon>
        <taxon>Sordariomycetes</taxon>
        <taxon>Hypocreomycetidae</taxon>
        <taxon>Hypocreales</taxon>
        <taxon>Bionectriaceae</taxon>
        <taxon>Geosmithia</taxon>
    </lineage>
</organism>
<sequence length="517" mass="55973">MPSADMFRAKIVASAVALLPLSLFSRPVAAVPTPLERSSTDIRSILTDPSRDWSAGTILSFPSSPAFANATERWSIFSPPTYEAAIRPGTESDIVQVIKLANNSGIPFLSRGSGHGYAESLGNFQGGISLDLSQWNSVEVDSAAQTLTVGPGAIYDDIFDPLYDAGFYMQTGSCSCPSVIGVALGGGVGRLMVVTTQGELGLTIDALESVRLVGADGIAKTVSATSYPDLFWAVRGAGANFGVVTSATFNVQTLASNNDGNVWMVDFHLPAEKSQEYFDIIQQNYSPMPTNLAGVVVLKWNATSNATEVASDWIFYGTEEEGRKALAPILELDASFSTAVLPWNKITAISGGGYDPLNCQPNKPRNNFSLNQKAWNADTWQAGFEMIEDFFEQVPGGRDSQILLELFSNAATAAVSEDETCWPWRDTWGFFQVQFSYEAGDTATQDAANTLGPKIRDKFAETSGYSDQVVFLNYARGDEAPENIYGADKLPRLIELKKKYDPHNLFSFPHPIPSSYP</sequence>
<dbReference type="InterPro" id="IPR050416">
    <property type="entry name" value="FAD-linked_Oxidoreductase"/>
</dbReference>
<feature type="signal peptide" evidence="6">
    <location>
        <begin position="1"/>
        <end position="30"/>
    </location>
</feature>
<dbReference type="PANTHER" id="PTHR42973:SF39">
    <property type="entry name" value="FAD-BINDING PCMH-TYPE DOMAIN-CONTAINING PROTEIN"/>
    <property type="match status" value="1"/>
</dbReference>
<evidence type="ECO:0000259" key="7">
    <source>
        <dbReference type="PROSITE" id="PS51387"/>
    </source>
</evidence>
<dbReference type="Gene3D" id="3.40.462.20">
    <property type="match status" value="1"/>
</dbReference>
<dbReference type="GO" id="GO:0071949">
    <property type="term" value="F:FAD binding"/>
    <property type="evidence" value="ECO:0007669"/>
    <property type="project" value="InterPro"/>
</dbReference>
<reference evidence="8" key="1">
    <citation type="submission" date="2020-03" db="EMBL/GenBank/DDBJ databases">
        <title>Site-based positive gene gene selection in Geosmithia morbida across the United States reveals a broad range of putative effectors and factors for local host and environmental adapation.</title>
        <authorList>
            <person name="Onufrak A."/>
            <person name="Murdoch R.W."/>
            <person name="Gazis R."/>
            <person name="Huff M."/>
            <person name="Staton M."/>
            <person name="Klingeman W."/>
            <person name="Hadziabdic D."/>
        </authorList>
    </citation>
    <scope>NUCLEOTIDE SEQUENCE</scope>
    <source>
        <strain evidence="8">1262</strain>
    </source>
</reference>
<comment type="similarity">
    <text evidence="2">Belongs to the oxygen-dependent FAD-linked oxidoreductase family.</text>
</comment>
<dbReference type="Pfam" id="PF01565">
    <property type="entry name" value="FAD_binding_4"/>
    <property type="match status" value="1"/>
</dbReference>
<keyword evidence="6" id="KW-0732">Signal</keyword>
<keyword evidence="5" id="KW-0560">Oxidoreductase</keyword>
<dbReference type="InterPro" id="IPR016169">
    <property type="entry name" value="FAD-bd_PCMH_sub2"/>
</dbReference>
<dbReference type="InterPro" id="IPR036318">
    <property type="entry name" value="FAD-bd_PCMH-like_sf"/>
</dbReference>
<gene>
    <name evidence="8" type="ORF">GMORB2_0944</name>
</gene>
<evidence type="ECO:0000313" key="8">
    <source>
        <dbReference type="EMBL" id="KAF4125700.1"/>
    </source>
</evidence>
<keyword evidence="3" id="KW-0285">Flavoprotein</keyword>
<dbReference type="PANTHER" id="PTHR42973">
    <property type="entry name" value="BINDING OXIDOREDUCTASE, PUTATIVE (AFU_ORTHOLOGUE AFUA_1G17690)-RELATED"/>
    <property type="match status" value="1"/>
</dbReference>
<accession>A0A9P4YZC1</accession>
<comment type="caution">
    <text evidence="8">The sequence shown here is derived from an EMBL/GenBank/DDBJ whole genome shotgun (WGS) entry which is preliminary data.</text>
</comment>
<comment type="cofactor">
    <cofactor evidence="1">
        <name>FAD</name>
        <dbReference type="ChEBI" id="CHEBI:57692"/>
    </cofactor>
</comment>
<dbReference type="InterPro" id="IPR016166">
    <property type="entry name" value="FAD-bd_PCMH"/>
</dbReference>
<dbReference type="EMBL" id="JAANYQ010000002">
    <property type="protein sequence ID" value="KAF4125700.1"/>
    <property type="molecule type" value="Genomic_DNA"/>
</dbReference>
<evidence type="ECO:0000256" key="2">
    <source>
        <dbReference type="ARBA" id="ARBA00005466"/>
    </source>
</evidence>
<dbReference type="RefSeq" id="XP_035324352.1">
    <property type="nucleotide sequence ID" value="XM_035462928.1"/>
</dbReference>
<evidence type="ECO:0000313" key="9">
    <source>
        <dbReference type="Proteomes" id="UP000749293"/>
    </source>
</evidence>
<dbReference type="Gene3D" id="3.30.465.10">
    <property type="match status" value="1"/>
</dbReference>
<dbReference type="InterPro" id="IPR012951">
    <property type="entry name" value="BBE"/>
</dbReference>
<evidence type="ECO:0000256" key="1">
    <source>
        <dbReference type="ARBA" id="ARBA00001974"/>
    </source>
</evidence>
<dbReference type="Pfam" id="PF08031">
    <property type="entry name" value="BBE"/>
    <property type="match status" value="1"/>
</dbReference>
<dbReference type="GO" id="GO:0016491">
    <property type="term" value="F:oxidoreductase activity"/>
    <property type="evidence" value="ECO:0007669"/>
    <property type="project" value="UniProtKB-KW"/>
</dbReference>
<dbReference type="Proteomes" id="UP000749293">
    <property type="component" value="Unassembled WGS sequence"/>
</dbReference>
<evidence type="ECO:0000256" key="6">
    <source>
        <dbReference type="SAM" id="SignalP"/>
    </source>
</evidence>